<accession>A0ABQ0GWK0</accession>
<proteinExistence type="predicted"/>
<evidence type="ECO:0000313" key="2">
    <source>
        <dbReference type="Proteomes" id="UP001628091"/>
    </source>
</evidence>
<dbReference type="EMBL" id="BAAFZP010000001">
    <property type="protein sequence ID" value="GAB1581052.1"/>
    <property type="molecule type" value="Genomic_DNA"/>
</dbReference>
<name>A0ABQ0GWK0_9HYPH</name>
<reference evidence="1 2" key="1">
    <citation type="submission" date="2024-10" db="EMBL/GenBank/DDBJ databases">
        <title>Isolation, draft genome sequencing and identification of Phyllobacterium sp. NSA23, isolated from leaf soil.</title>
        <authorList>
            <person name="Akita H."/>
        </authorList>
    </citation>
    <scope>NUCLEOTIDE SEQUENCE [LARGE SCALE GENOMIC DNA]</scope>
    <source>
        <strain evidence="1 2">NSA23</strain>
    </source>
</reference>
<comment type="caution">
    <text evidence="1">The sequence shown here is derived from an EMBL/GenBank/DDBJ whole genome shotgun (WGS) entry which is preliminary data.</text>
</comment>
<dbReference type="Proteomes" id="UP001628091">
    <property type="component" value="Unassembled WGS sequence"/>
</dbReference>
<evidence type="ECO:0008006" key="3">
    <source>
        <dbReference type="Google" id="ProtNLM"/>
    </source>
</evidence>
<protein>
    <recommendedName>
        <fullName evidence="3">Secreted protein</fullName>
    </recommendedName>
</protein>
<evidence type="ECO:0000313" key="1">
    <source>
        <dbReference type="EMBL" id="GAB1581052.1"/>
    </source>
</evidence>
<keyword evidence="2" id="KW-1185">Reference proteome</keyword>
<gene>
    <name evidence="1" type="ORF">PPNSA23_09950</name>
</gene>
<organism evidence="1 2">
    <name type="scientific">Phyllobacterium phragmitis</name>
    <dbReference type="NCBI Taxonomy" id="2670329"/>
    <lineage>
        <taxon>Bacteria</taxon>
        <taxon>Pseudomonadati</taxon>
        <taxon>Pseudomonadota</taxon>
        <taxon>Alphaproteobacteria</taxon>
        <taxon>Hyphomicrobiales</taxon>
        <taxon>Phyllobacteriaceae</taxon>
        <taxon>Phyllobacterium</taxon>
    </lineage>
</organism>
<sequence length="73" mass="7598">MVEMVQVTAAVPLVAAVAASGRELMETVKMAVDQLEAPMAVTVVPIRVAAVVQKVPRPKLEMVAMAAVAAGWV</sequence>